<dbReference type="SUPFAM" id="SSF54928">
    <property type="entry name" value="RNA-binding domain, RBD"/>
    <property type="match status" value="3"/>
</dbReference>
<keyword evidence="8" id="KW-1185">Reference proteome</keyword>
<dbReference type="Proteomes" id="UP001318860">
    <property type="component" value="Unassembled WGS sequence"/>
</dbReference>
<evidence type="ECO:0000256" key="4">
    <source>
        <dbReference type="PROSITE-ProRule" id="PRU00176"/>
    </source>
</evidence>
<dbReference type="PROSITE" id="PS50102">
    <property type="entry name" value="RRM"/>
    <property type="match status" value="3"/>
</dbReference>
<feature type="compositionally biased region" description="Polar residues" evidence="5">
    <location>
        <begin position="406"/>
        <end position="418"/>
    </location>
</feature>
<reference evidence="7 8" key="1">
    <citation type="journal article" date="2021" name="Comput. Struct. Biotechnol. J.">
        <title>De novo genome assembly of the potent medicinal plant Rehmannia glutinosa using nanopore technology.</title>
        <authorList>
            <person name="Ma L."/>
            <person name="Dong C."/>
            <person name="Song C."/>
            <person name="Wang X."/>
            <person name="Zheng X."/>
            <person name="Niu Y."/>
            <person name="Chen S."/>
            <person name="Feng W."/>
        </authorList>
    </citation>
    <scope>NUCLEOTIDE SEQUENCE [LARGE SCALE GENOMIC DNA]</scope>
    <source>
        <strain evidence="7">DH-2019</strain>
    </source>
</reference>
<accession>A0ABR0WFH7</accession>
<dbReference type="InterPro" id="IPR012921">
    <property type="entry name" value="SPOC_C"/>
</dbReference>
<keyword evidence="3" id="KW-0539">Nucleus</keyword>
<dbReference type="InterPro" id="IPR000504">
    <property type="entry name" value="RRM_dom"/>
</dbReference>
<comment type="subcellular location">
    <subcellularLocation>
        <location evidence="1">Nucleus</location>
    </subcellularLocation>
</comment>
<proteinExistence type="predicted"/>
<feature type="domain" description="RRM" evidence="6">
    <location>
        <begin position="241"/>
        <end position="314"/>
    </location>
</feature>
<feature type="region of interest" description="Disordered" evidence="5">
    <location>
        <begin position="1"/>
        <end position="29"/>
    </location>
</feature>
<feature type="region of interest" description="Disordered" evidence="5">
    <location>
        <begin position="454"/>
        <end position="479"/>
    </location>
</feature>
<evidence type="ECO:0000256" key="2">
    <source>
        <dbReference type="ARBA" id="ARBA00022884"/>
    </source>
</evidence>
<evidence type="ECO:0000313" key="8">
    <source>
        <dbReference type="Proteomes" id="UP001318860"/>
    </source>
</evidence>
<evidence type="ECO:0000256" key="3">
    <source>
        <dbReference type="ARBA" id="ARBA00023242"/>
    </source>
</evidence>
<feature type="region of interest" description="Disordered" evidence="5">
    <location>
        <begin position="799"/>
        <end position="826"/>
    </location>
</feature>
<sequence>MAPPIKSVANPAQSYALGADPPRQNPPSNNLWIGNVSPDVSDTELKVLFEKHGKIDSLTTYPSRNYAFVYYKEVESAKSAKQGLQGHILRGNTLKIEFAKPAKPCKSLWVAGISQSVSKEELEKEFLRYGKIQEFRFLKDRNTAYVDYFGLEDAMQALRSMNGKRIGGSQLRVDFLRSQSSRRGPDAKEGQFPSRNMVPSDFCWMGQDFSNNYPEPSLSGSKRKNQFLPIGSQYGDAPLSNVLWIRHPPSVIIEEDMLHNAMILFGEIERIKTFSDRNYAFVEFRSVEEARRAKEGLQGKLFNDPRISIDYYNSEFPGLRGQPGQHPFQPVQMDNLGHNCPVLLGNNYARPSSLGIHGPELYMRPPIGPHSTFEPASHVPEFIDLPAVHKLQNHSPHTLMGGPTWRRSSPTPGIVSSPSSGFNLPNRLASEAWDVFDANQPQRESKRSRFDAALPPESTENHSEQHALHSLRSGGASGSLTRGINSGLGQRQAESDCIWRGLIAKGGTPVCRARCVPIGEWRGADIPDVVNCSARTGLDLLSKHYDDAIGFSIVFFLPDSEEDFASYTEFLRYLGSKDRAGVAKFDDGTTLFLVPPSDFLNDVLKVPGPKRLYGVVLKFPQVVPSSTALNPQSVHPQVDPQKMSSLQRGYSAINPEERIQHFDNSRVLPEDFKLPPKVPVPVTSSFPSHAVPPTTVAAQAGLALTPELIATLTSLLPANNGSSGSQTSFLPQMPSMLGAMSNVASGVDTNATHWKHENQALDHNVQFVQQLGSQINSQLQHLHSAQAAPIVSSTTGQFHQPLNSYSQTHDRRNDLTSQGAASSKPMASVIPMQSGPVSVITEINQHYQQGSSQDVLRGQGTDNGTDSLKSYNSSIVQQPPYPVALSNQIHANAVSLPQPYVPQSSEVEITHQSQPLQTAPFGVIQENAETEADKNERYKSTLLFAANLLSRIHQPSGNQPGQGAGSH</sequence>
<organism evidence="7 8">
    <name type="scientific">Rehmannia glutinosa</name>
    <name type="common">Chinese foxglove</name>
    <dbReference type="NCBI Taxonomy" id="99300"/>
    <lineage>
        <taxon>Eukaryota</taxon>
        <taxon>Viridiplantae</taxon>
        <taxon>Streptophyta</taxon>
        <taxon>Embryophyta</taxon>
        <taxon>Tracheophyta</taxon>
        <taxon>Spermatophyta</taxon>
        <taxon>Magnoliopsida</taxon>
        <taxon>eudicotyledons</taxon>
        <taxon>Gunneridae</taxon>
        <taxon>Pentapetalae</taxon>
        <taxon>asterids</taxon>
        <taxon>lamiids</taxon>
        <taxon>Lamiales</taxon>
        <taxon>Orobanchaceae</taxon>
        <taxon>Rehmannieae</taxon>
        <taxon>Rehmannia</taxon>
    </lineage>
</organism>
<dbReference type="Pfam" id="PF00076">
    <property type="entry name" value="RRM_1"/>
    <property type="match status" value="3"/>
</dbReference>
<feature type="region of interest" description="Disordered" evidence="5">
    <location>
        <begin position="399"/>
        <end position="418"/>
    </location>
</feature>
<keyword evidence="2 4" id="KW-0694">RNA-binding</keyword>
<dbReference type="Pfam" id="PF07744">
    <property type="entry name" value="SPOC"/>
    <property type="match status" value="1"/>
</dbReference>
<evidence type="ECO:0000256" key="5">
    <source>
        <dbReference type="SAM" id="MobiDB-lite"/>
    </source>
</evidence>
<dbReference type="Gene3D" id="3.30.70.330">
    <property type="match status" value="3"/>
</dbReference>
<feature type="domain" description="RRM" evidence="6">
    <location>
        <begin position="106"/>
        <end position="178"/>
    </location>
</feature>
<evidence type="ECO:0000259" key="6">
    <source>
        <dbReference type="PROSITE" id="PS50102"/>
    </source>
</evidence>
<name>A0ABR0WFH7_REHGL</name>
<dbReference type="InterPro" id="IPR035979">
    <property type="entry name" value="RBD_domain_sf"/>
</dbReference>
<gene>
    <name evidence="7" type="ORF">DH2020_020181</name>
</gene>
<dbReference type="SMART" id="SM00360">
    <property type="entry name" value="RRM"/>
    <property type="match status" value="3"/>
</dbReference>
<dbReference type="CDD" id="cd00590">
    <property type="entry name" value="RRM_SF"/>
    <property type="match status" value="3"/>
</dbReference>
<dbReference type="EMBL" id="JABTTQ020000011">
    <property type="protein sequence ID" value="KAK6146312.1"/>
    <property type="molecule type" value="Genomic_DNA"/>
</dbReference>
<dbReference type="PANTHER" id="PTHR23189">
    <property type="entry name" value="RNA RECOGNITION MOTIF-CONTAINING"/>
    <property type="match status" value="1"/>
</dbReference>
<comment type="caution">
    <text evidence="7">The sequence shown here is derived from an EMBL/GenBank/DDBJ whole genome shotgun (WGS) entry which is preliminary data.</text>
</comment>
<protein>
    <recommendedName>
        <fullName evidence="6">RRM domain-containing protein</fullName>
    </recommendedName>
</protein>
<evidence type="ECO:0000256" key="1">
    <source>
        <dbReference type="ARBA" id="ARBA00004123"/>
    </source>
</evidence>
<feature type="domain" description="RRM" evidence="6">
    <location>
        <begin position="29"/>
        <end position="101"/>
    </location>
</feature>
<dbReference type="InterPro" id="IPR012677">
    <property type="entry name" value="Nucleotide-bd_a/b_plait_sf"/>
</dbReference>
<evidence type="ECO:0000313" key="7">
    <source>
        <dbReference type="EMBL" id="KAK6146312.1"/>
    </source>
</evidence>